<dbReference type="Proteomes" id="UP001213000">
    <property type="component" value="Unassembled WGS sequence"/>
</dbReference>
<evidence type="ECO:0000313" key="3">
    <source>
        <dbReference type="EMBL" id="KAJ3560593.1"/>
    </source>
</evidence>
<evidence type="ECO:0000259" key="2">
    <source>
        <dbReference type="PROSITE" id="PS50837"/>
    </source>
</evidence>
<organism evidence="3 4">
    <name type="scientific">Leucocoprinus birnbaumii</name>
    <dbReference type="NCBI Taxonomy" id="56174"/>
    <lineage>
        <taxon>Eukaryota</taxon>
        <taxon>Fungi</taxon>
        <taxon>Dikarya</taxon>
        <taxon>Basidiomycota</taxon>
        <taxon>Agaricomycotina</taxon>
        <taxon>Agaricomycetes</taxon>
        <taxon>Agaricomycetidae</taxon>
        <taxon>Agaricales</taxon>
        <taxon>Agaricineae</taxon>
        <taxon>Agaricaceae</taxon>
        <taxon>Leucocoprinus</taxon>
    </lineage>
</organism>
<reference evidence="3" key="1">
    <citation type="submission" date="2022-07" db="EMBL/GenBank/DDBJ databases">
        <title>Genome Sequence of Leucocoprinus birnbaumii.</title>
        <authorList>
            <person name="Buettner E."/>
        </authorList>
    </citation>
    <scope>NUCLEOTIDE SEQUENCE</scope>
    <source>
        <strain evidence="3">VT141</strain>
    </source>
</reference>
<protein>
    <recommendedName>
        <fullName evidence="2">NACHT domain-containing protein</fullName>
    </recommendedName>
</protein>
<dbReference type="AlphaFoldDB" id="A0AAD5YRM1"/>
<dbReference type="PROSITE" id="PS50837">
    <property type="entry name" value="NACHT"/>
    <property type="match status" value="1"/>
</dbReference>
<dbReference type="PANTHER" id="PTHR10039:SF5">
    <property type="entry name" value="NACHT DOMAIN-CONTAINING PROTEIN"/>
    <property type="match status" value="1"/>
</dbReference>
<accession>A0AAD5YRM1</accession>
<keyword evidence="4" id="KW-1185">Reference proteome</keyword>
<sequence>MEKLTRGADLSAGRECDTTHGSFMQAHHFSIQSSNLYDITTQNNHFYGVQSDHSLNVLSREAMLDVAFDSAARDPPPRCHPGTRAAIIQSVQERFQSPELGARLIRLSGPAGVGKSAIMQNLTEAEDAGKTLGAAVFLSRANGRNVPKKVFATISYQMCLAQPTYREYITRHISDNPSFLNKTIAKQFEHLILIPLGQKNIATNSRRLLIFLDGLDELQGEREQAEIVDIIISFIVQYPSLPLIWVIASRPEPHIGQAFSRAKRQLGTMFHGFDIPIDSVESVRDVERFLHSEFTRIRESFPDVISPSQIWPLGHQFLMLSNISSGHFAFASTAIRYIDDPSYGNPVSRLNRVVSILHKRFSRHDSDKNPFHALDTLYAQIMADIPTDVLPITRSILCYIAILNRIERYRPDRESTVTTCNIMGLEQHVFYGALRKLHSVLGFPEPRKGLLHPVRFLHTSFSDYLESLAPSSPYKLKLSETATCMWRRYMEILRSIQWNQGNDGLKDSRLELSWPLKAERPLPLDLLLIPSELDQAFHLNESTESPSLVLEHVESDVLISVRRRWPNLLFESFTPSPDFNLRHIPVQDLANDIQQLDFSRSLTNRSFLWNTLSPVEWFEYGNNCPISIRDKMIRDYAFTSIDPEIIRKSLAQRGWFVCGTRRQSAALHDLPFLDSDGEIL</sequence>
<comment type="caution">
    <text evidence="3">The sequence shown here is derived from an EMBL/GenBank/DDBJ whole genome shotgun (WGS) entry which is preliminary data.</text>
</comment>
<dbReference type="EMBL" id="JANIEX010001143">
    <property type="protein sequence ID" value="KAJ3560593.1"/>
    <property type="molecule type" value="Genomic_DNA"/>
</dbReference>
<dbReference type="Pfam" id="PF24883">
    <property type="entry name" value="NPHP3_N"/>
    <property type="match status" value="1"/>
</dbReference>
<keyword evidence="1" id="KW-0677">Repeat</keyword>
<evidence type="ECO:0000256" key="1">
    <source>
        <dbReference type="ARBA" id="ARBA00022737"/>
    </source>
</evidence>
<dbReference type="InterPro" id="IPR027417">
    <property type="entry name" value="P-loop_NTPase"/>
</dbReference>
<dbReference type="InterPro" id="IPR007111">
    <property type="entry name" value="NACHT_NTPase"/>
</dbReference>
<dbReference type="InterPro" id="IPR056884">
    <property type="entry name" value="NPHP3-like_N"/>
</dbReference>
<dbReference type="SUPFAM" id="SSF52540">
    <property type="entry name" value="P-loop containing nucleoside triphosphate hydrolases"/>
    <property type="match status" value="1"/>
</dbReference>
<dbReference type="Gene3D" id="3.40.50.300">
    <property type="entry name" value="P-loop containing nucleotide triphosphate hydrolases"/>
    <property type="match status" value="1"/>
</dbReference>
<evidence type="ECO:0000313" key="4">
    <source>
        <dbReference type="Proteomes" id="UP001213000"/>
    </source>
</evidence>
<gene>
    <name evidence="3" type="ORF">NP233_g10737</name>
</gene>
<name>A0AAD5YRM1_9AGAR</name>
<proteinExistence type="predicted"/>
<feature type="domain" description="NACHT" evidence="2">
    <location>
        <begin position="103"/>
        <end position="251"/>
    </location>
</feature>
<dbReference type="PANTHER" id="PTHR10039">
    <property type="entry name" value="AMELOGENIN"/>
    <property type="match status" value="1"/>
</dbReference>